<dbReference type="Pfam" id="PF20370">
    <property type="entry name" value="DUF6665"/>
    <property type="match status" value="1"/>
</dbReference>
<dbReference type="KEGG" id="bvr:BVIR_1088"/>
<dbReference type="EMBL" id="AP014854">
    <property type="protein sequence ID" value="BAR97821.1"/>
    <property type="molecule type" value="Genomic_DNA"/>
</dbReference>
<reference evidence="3" key="3">
    <citation type="journal article" date="2016" name="Genome Announc.">
        <title>Revised genome sequence of the purple photosynthetic bacterium Blastochloris viridis.</title>
        <authorList>
            <person name="Liu L.N."/>
            <person name="Faulkner M."/>
            <person name="Liu X."/>
            <person name="Huang F."/>
            <person name="Darby A.C."/>
            <person name="Hall N."/>
        </authorList>
    </citation>
    <scope>NUCLEOTIDE SEQUENCE [LARGE SCALE GENOMIC DNA]</scope>
    <source>
        <strain evidence="3">ATCC 19567 / DSM 133 / F</strain>
    </source>
</reference>
<dbReference type="InterPro" id="IPR046606">
    <property type="entry name" value="DUF6665"/>
</dbReference>
<accession>A0A0H5BC21</accession>
<reference evidence="1" key="1">
    <citation type="journal article" date="2015" name="Genome Announc.">
        <title>Complete Genome Sequence of the Bacteriochlorophyll b-Producing Photosynthetic Bacterium Blastochloris viridis.</title>
        <authorList>
            <person name="Tsukatani Y."/>
            <person name="Hirose Y."/>
            <person name="Harada J."/>
            <person name="Misawa N."/>
            <person name="Mori K."/>
            <person name="Inoue K."/>
            <person name="Tamiaki H."/>
        </authorList>
    </citation>
    <scope>NUCLEOTIDE SEQUENCE [LARGE SCALE GENOMIC DNA]</scope>
    <source>
        <strain evidence="1">DSM 133</strain>
    </source>
</reference>
<organism evidence="2 3">
    <name type="scientific">Blastochloris viridis</name>
    <name type="common">Rhodopseudomonas viridis</name>
    <dbReference type="NCBI Taxonomy" id="1079"/>
    <lineage>
        <taxon>Bacteria</taxon>
        <taxon>Pseudomonadati</taxon>
        <taxon>Pseudomonadota</taxon>
        <taxon>Alphaproteobacteria</taxon>
        <taxon>Hyphomicrobiales</taxon>
        <taxon>Blastochloridaceae</taxon>
        <taxon>Blastochloris</taxon>
    </lineage>
</organism>
<proteinExistence type="predicted"/>
<dbReference type="EMBL" id="LN907867">
    <property type="protein sequence ID" value="CUU41538.1"/>
    <property type="molecule type" value="Genomic_DNA"/>
</dbReference>
<evidence type="ECO:0000313" key="3">
    <source>
        <dbReference type="Proteomes" id="UP000065734"/>
    </source>
</evidence>
<protein>
    <submittedName>
        <fullName evidence="2">Uncharacterized protein</fullName>
    </submittedName>
</protein>
<reference evidence="2" key="2">
    <citation type="submission" date="2015-11" db="EMBL/GenBank/DDBJ databases">
        <authorList>
            <person name="Zhang Y."/>
            <person name="Guo Z."/>
        </authorList>
    </citation>
    <scope>NUCLEOTIDE SEQUENCE</scope>
    <source>
        <strain evidence="2">1</strain>
    </source>
</reference>
<sequence>MTLKPPTFVSELRSRTRTGVGLDYEIAQEKAASLGRIGRRLEHAIAALKTFDAAPRGAGAATREPLVADAAEALWMLAVQRESSGCCDLASILRDYGVPPEVAARMGPACH</sequence>
<keyword evidence="3" id="KW-1185">Reference proteome</keyword>
<dbReference type="Proteomes" id="UP000065734">
    <property type="component" value="Chromosome I"/>
</dbReference>
<dbReference type="AlphaFoldDB" id="A0A0H5BC21"/>
<evidence type="ECO:0000313" key="2">
    <source>
        <dbReference type="EMBL" id="CUU41538.1"/>
    </source>
</evidence>
<gene>
    <name evidence="1" type="ORF">BV133_228</name>
    <name evidence="2" type="ORF">BVIRIDIS_05310</name>
</gene>
<dbReference type="RefSeq" id="WP_236823717.1">
    <property type="nucleotide sequence ID" value="NZ_AP014854.2"/>
</dbReference>
<name>A0A0H5BC21_BLAVI</name>
<evidence type="ECO:0000313" key="1">
    <source>
        <dbReference type="EMBL" id="BAR97821.1"/>
    </source>
</evidence>